<dbReference type="InterPro" id="IPR005273">
    <property type="entry name" value="Ura-DNA_glyco_family4"/>
</dbReference>
<evidence type="ECO:0000313" key="14">
    <source>
        <dbReference type="EMBL" id="KKL28712.1"/>
    </source>
</evidence>
<feature type="domain" description="Uracil-DNA glycosylase-like" evidence="13">
    <location>
        <begin position="21"/>
        <end position="178"/>
    </location>
</feature>
<dbReference type="InterPro" id="IPR036895">
    <property type="entry name" value="Uracil-DNA_glycosylase-like_sf"/>
</dbReference>
<keyword evidence="7" id="KW-0227">DNA damage</keyword>
<dbReference type="GO" id="GO:0046872">
    <property type="term" value="F:metal ion binding"/>
    <property type="evidence" value="ECO:0007669"/>
    <property type="project" value="UniProtKB-KW"/>
</dbReference>
<evidence type="ECO:0000256" key="8">
    <source>
        <dbReference type="ARBA" id="ARBA00022801"/>
    </source>
</evidence>
<dbReference type="SMART" id="SM00986">
    <property type="entry name" value="UDG"/>
    <property type="match status" value="1"/>
</dbReference>
<evidence type="ECO:0000256" key="10">
    <source>
        <dbReference type="ARBA" id="ARBA00023014"/>
    </source>
</evidence>
<keyword evidence="10" id="KW-0411">Iron-sulfur</keyword>
<dbReference type="PANTHER" id="PTHR33693">
    <property type="entry name" value="TYPE-5 URACIL-DNA GLYCOSYLASE"/>
    <property type="match status" value="1"/>
</dbReference>
<dbReference type="SUPFAM" id="SSF52141">
    <property type="entry name" value="Uracil-DNA glycosylase-like"/>
    <property type="match status" value="1"/>
</dbReference>
<evidence type="ECO:0000259" key="13">
    <source>
        <dbReference type="SMART" id="SM00986"/>
    </source>
</evidence>
<evidence type="ECO:0000256" key="9">
    <source>
        <dbReference type="ARBA" id="ARBA00023004"/>
    </source>
</evidence>
<feature type="non-terminal residue" evidence="14">
    <location>
        <position position="390"/>
    </location>
</feature>
<reference evidence="14" key="1">
    <citation type="journal article" date="2015" name="Nature">
        <title>Complex archaea that bridge the gap between prokaryotes and eukaryotes.</title>
        <authorList>
            <person name="Spang A."/>
            <person name="Saw J.H."/>
            <person name="Jorgensen S.L."/>
            <person name="Zaremba-Niedzwiedzka K."/>
            <person name="Martijn J."/>
            <person name="Lind A.E."/>
            <person name="van Eijk R."/>
            <person name="Schleper C."/>
            <person name="Guy L."/>
            <person name="Ettema T.J."/>
        </authorList>
    </citation>
    <scope>NUCLEOTIDE SEQUENCE</scope>
</reference>
<gene>
    <name evidence="14" type="ORF">LCGC14_2372380</name>
</gene>
<name>A0A0F9CQN9_9ZZZZ</name>
<dbReference type="Pfam" id="PF01612">
    <property type="entry name" value="DNA_pol_A_exo1"/>
    <property type="match status" value="1"/>
</dbReference>
<organism evidence="14">
    <name type="scientific">marine sediment metagenome</name>
    <dbReference type="NCBI Taxonomy" id="412755"/>
    <lineage>
        <taxon>unclassified sequences</taxon>
        <taxon>metagenomes</taxon>
        <taxon>ecological metagenomes</taxon>
    </lineage>
</organism>
<dbReference type="SUPFAM" id="SSF53098">
    <property type="entry name" value="Ribonuclease H-like"/>
    <property type="match status" value="1"/>
</dbReference>
<evidence type="ECO:0000256" key="1">
    <source>
        <dbReference type="ARBA" id="ARBA00001400"/>
    </source>
</evidence>
<dbReference type="Pfam" id="PF03167">
    <property type="entry name" value="UDG"/>
    <property type="match status" value="1"/>
</dbReference>
<dbReference type="InterPro" id="IPR002562">
    <property type="entry name" value="3'-5'_exonuclease_dom"/>
</dbReference>
<keyword evidence="11" id="KW-0234">DNA repair</keyword>
<evidence type="ECO:0000256" key="4">
    <source>
        <dbReference type="ARBA" id="ARBA00019403"/>
    </source>
</evidence>
<dbReference type="SMART" id="SM00474">
    <property type="entry name" value="35EXOc"/>
    <property type="match status" value="1"/>
</dbReference>
<evidence type="ECO:0000256" key="5">
    <source>
        <dbReference type="ARBA" id="ARBA00022485"/>
    </source>
</evidence>
<keyword evidence="9" id="KW-0408">Iron</keyword>
<dbReference type="AlphaFoldDB" id="A0A0F9CQN9"/>
<comment type="catalytic activity">
    <reaction evidence="1">
        <text>Hydrolyzes single-stranded DNA or mismatched double-stranded DNA and polynucleotides, releasing free uracil.</text>
        <dbReference type="EC" id="3.2.2.27"/>
    </reaction>
</comment>
<dbReference type="InterPro" id="IPR051536">
    <property type="entry name" value="UDG_Type-4/5"/>
</dbReference>
<feature type="domain" description="3'-5' exonuclease" evidence="12">
    <location>
        <begin position="190"/>
        <end position="375"/>
    </location>
</feature>
<dbReference type="Gene3D" id="3.40.470.10">
    <property type="entry name" value="Uracil-DNA glycosylase-like domain"/>
    <property type="match status" value="1"/>
</dbReference>
<dbReference type="InterPro" id="IPR012337">
    <property type="entry name" value="RNaseH-like_sf"/>
</dbReference>
<evidence type="ECO:0000256" key="11">
    <source>
        <dbReference type="ARBA" id="ARBA00023204"/>
    </source>
</evidence>
<dbReference type="InterPro" id="IPR005122">
    <property type="entry name" value="Uracil-DNA_glycosylase-like"/>
</dbReference>
<evidence type="ECO:0000259" key="12">
    <source>
        <dbReference type="SMART" id="SM00474"/>
    </source>
</evidence>
<dbReference type="GO" id="GO:0003676">
    <property type="term" value="F:nucleic acid binding"/>
    <property type="evidence" value="ECO:0007669"/>
    <property type="project" value="InterPro"/>
</dbReference>
<dbReference type="EMBL" id="LAZR01034999">
    <property type="protein sequence ID" value="KKL28712.1"/>
    <property type="molecule type" value="Genomic_DNA"/>
</dbReference>
<dbReference type="CDD" id="cd10030">
    <property type="entry name" value="UDG-F4_TTUDGA_SPO1dp_like"/>
    <property type="match status" value="1"/>
</dbReference>
<keyword evidence="8" id="KW-0378">Hydrolase</keyword>
<evidence type="ECO:0000256" key="6">
    <source>
        <dbReference type="ARBA" id="ARBA00022723"/>
    </source>
</evidence>
<dbReference type="GO" id="GO:0008408">
    <property type="term" value="F:3'-5' exonuclease activity"/>
    <property type="evidence" value="ECO:0007669"/>
    <property type="project" value="InterPro"/>
</dbReference>
<sequence>MRNPACNLCDLCKGVNTVCLWGEGPTPCDIMVIGRDPGADEDREGRPFVGGSGRLLNELLQVAGLPRENIYISNICKCRPPGNRPHTPKERNACRIYLDQEIAAVQPKVIITLGGDALEAITGQTQMMKFAGQVINFKSESTGFECQVFAAVHPSYILRNSGYKERALKHFETFGRILRGEPPVRSSVKYIIIKTIEQFRKFMVKMREQKAIVFDTETTGFDFLHDRILCYSFSWKENTAVVLPLLGYKEALIWTEKELTEINTALKEIYADPTVTWIAQNISFDAKFLKTAKIEIVGPIEDTMQLQTLCDENAADLKGLKAMADFYTDMGNYDAPLDECKIQLKIAKRKELQAAQKSRKDRIKELTKMLKMADDTTTIEIDQDIAVLEG</sequence>
<dbReference type="SMART" id="SM00987">
    <property type="entry name" value="UreE_C"/>
    <property type="match status" value="1"/>
</dbReference>
<comment type="caution">
    <text evidence="14">The sequence shown here is derived from an EMBL/GenBank/DDBJ whole genome shotgun (WGS) entry which is preliminary data.</text>
</comment>
<dbReference type="PANTHER" id="PTHR33693:SF1">
    <property type="entry name" value="TYPE-4 URACIL-DNA GLYCOSYLASE"/>
    <property type="match status" value="1"/>
</dbReference>
<dbReference type="InterPro" id="IPR036397">
    <property type="entry name" value="RNaseH_sf"/>
</dbReference>
<accession>A0A0F9CQN9</accession>
<evidence type="ECO:0000256" key="3">
    <source>
        <dbReference type="ARBA" id="ARBA00012030"/>
    </source>
</evidence>
<protein>
    <recommendedName>
        <fullName evidence="4">Type-4 uracil-DNA glycosylase</fullName>
        <ecNumber evidence="3">3.2.2.27</ecNumber>
    </recommendedName>
</protein>
<dbReference type="NCBIfam" id="TIGR00758">
    <property type="entry name" value="UDG_fam4"/>
    <property type="match status" value="1"/>
</dbReference>
<keyword evidence="6" id="KW-0479">Metal-binding</keyword>
<evidence type="ECO:0000256" key="2">
    <source>
        <dbReference type="ARBA" id="ARBA00006521"/>
    </source>
</evidence>
<dbReference type="GO" id="GO:0051539">
    <property type="term" value="F:4 iron, 4 sulfur cluster binding"/>
    <property type="evidence" value="ECO:0007669"/>
    <property type="project" value="UniProtKB-KW"/>
</dbReference>
<proteinExistence type="inferred from homology"/>
<dbReference type="Gene3D" id="3.30.420.10">
    <property type="entry name" value="Ribonuclease H-like superfamily/Ribonuclease H"/>
    <property type="match status" value="1"/>
</dbReference>
<comment type="similarity">
    <text evidence="2">Belongs to the uracil-DNA glycosylase (UDG) superfamily. Type 4 (UDGa) family.</text>
</comment>
<dbReference type="GO" id="GO:0006281">
    <property type="term" value="P:DNA repair"/>
    <property type="evidence" value="ECO:0007669"/>
    <property type="project" value="UniProtKB-KW"/>
</dbReference>
<dbReference type="EC" id="3.2.2.27" evidence="3"/>
<keyword evidence="5" id="KW-0004">4Fe-4S</keyword>
<dbReference type="GO" id="GO:0004844">
    <property type="term" value="F:uracil DNA N-glycosylase activity"/>
    <property type="evidence" value="ECO:0007669"/>
    <property type="project" value="UniProtKB-EC"/>
</dbReference>
<evidence type="ECO:0000256" key="7">
    <source>
        <dbReference type="ARBA" id="ARBA00022763"/>
    </source>
</evidence>